<evidence type="ECO:0000313" key="2">
    <source>
        <dbReference type="EMBL" id="KEF37135.1"/>
    </source>
</evidence>
<protein>
    <submittedName>
        <fullName evidence="2">Uncharacterized protein</fullName>
    </submittedName>
</protein>
<dbReference type="Proteomes" id="UP000027936">
    <property type="component" value="Unassembled WGS sequence"/>
</dbReference>
<dbReference type="AlphaFoldDB" id="A0A072NV81"/>
<gene>
    <name evidence="2" type="ORF">M670_03728</name>
</gene>
<sequence>MMKTKWALILLGTMNLPLIIMYLTNYFFLF</sequence>
<keyword evidence="1" id="KW-0812">Transmembrane</keyword>
<comment type="caution">
    <text evidence="2">The sequence shown here is derived from an EMBL/GenBank/DDBJ whole genome shotgun (WGS) entry which is preliminary data.</text>
</comment>
<keyword evidence="1" id="KW-1133">Transmembrane helix</keyword>
<proteinExistence type="predicted"/>
<accession>A0A072NV81</accession>
<reference evidence="2 3" key="1">
    <citation type="submission" date="2014-04" db="EMBL/GenBank/DDBJ databases">
        <title>Draft genome sequence of Bacillus azotoformans MEV2011, a (co-) denitrifying strain unable to grow in the presence of oxygen.</title>
        <authorList>
            <person name="Nielsen M."/>
            <person name="Schreiber L."/>
            <person name="Finster K."/>
            <person name="Schramm A."/>
        </authorList>
    </citation>
    <scope>NUCLEOTIDE SEQUENCE [LARGE SCALE GENOMIC DNA]</scope>
    <source>
        <strain evidence="2 3">MEV2011</strain>
    </source>
</reference>
<evidence type="ECO:0000256" key="1">
    <source>
        <dbReference type="SAM" id="Phobius"/>
    </source>
</evidence>
<keyword evidence="1" id="KW-0472">Membrane</keyword>
<evidence type="ECO:0000313" key="3">
    <source>
        <dbReference type="Proteomes" id="UP000027936"/>
    </source>
</evidence>
<name>A0A072NV81_SCHAZ</name>
<feature type="transmembrane region" description="Helical" evidence="1">
    <location>
        <begin position="6"/>
        <end position="29"/>
    </location>
</feature>
<organism evidence="2 3">
    <name type="scientific">Schinkia azotoformans MEV2011</name>
    <dbReference type="NCBI Taxonomy" id="1348973"/>
    <lineage>
        <taxon>Bacteria</taxon>
        <taxon>Bacillati</taxon>
        <taxon>Bacillota</taxon>
        <taxon>Bacilli</taxon>
        <taxon>Bacillales</taxon>
        <taxon>Bacillaceae</taxon>
        <taxon>Calidifontibacillus/Schinkia group</taxon>
        <taxon>Schinkia</taxon>
    </lineage>
</organism>
<dbReference type="EMBL" id="JJRY01000018">
    <property type="protein sequence ID" value="KEF37135.1"/>
    <property type="molecule type" value="Genomic_DNA"/>
</dbReference>